<dbReference type="KEGG" id="crb:17889226"/>
<dbReference type="PANTHER" id="PTHR17985">
    <property type="entry name" value="SER/THR-RICH PROTEIN T10 IN DGCR REGION"/>
    <property type="match status" value="1"/>
</dbReference>
<evidence type="ECO:0000313" key="2">
    <source>
        <dbReference type="Proteomes" id="UP000029121"/>
    </source>
</evidence>
<gene>
    <name evidence="1" type="ORF">CARUB_v10025131mg</name>
</gene>
<reference evidence="2" key="1">
    <citation type="journal article" date="2013" name="Nat. Genet.">
        <title>The Capsella rubella genome and the genomic consequences of rapid mating system evolution.</title>
        <authorList>
            <person name="Slotte T."/>
            <person name="Hazzouri K.M."/>
            <person name="Agren J.A."/>
            <person name="Koenig D."/>
            <person name="Maumus F."/>
            <person name="Guo Y.L."/>
            <person name="Steige K."/>
            <person name="Platts A.E."/>
            <person name="Escobar J.S."/>
            <person name="Newman L.K."/>
            <person name="Wang W."/>
            <person name="Mandakova T."/>
            <person name="Vello E."/>
            <person name="Smith L.M."/>
            <person name="Henz S.R."/>
            <person name="Steffen J."/>
            <person name="Takuno S."/>
            <person name="Brandvain Y."/>
            <person name="Coop G."/>
            <person name="Andolfatto P."/>
            <person name="Hu T.T."/>
            <person name="Blanchette M."/>
            <person name="Clark R.M."/>
            <person name="Quesneville H."/>
            <person name="Nordborg M."/>
            <person name="Gaut B.S."/>
            <person name="Lysak M.A."/>
            <person name="Jenkins J."/>
            <person name="Grimwood J."/>
            <person name="Chapman J."/>
            <person name="Prochnik S."/>
            <person name="Shu S."/>
            <person name="Rokhsar D."/>
            <person name="Schmutz J."/>
            <person name="Weigel D."/>
            <person name="Wright S.I."/>
        </authorList>
    </citation>
    <scope>NUCLEOTIDE SEQUENCE [LARGE SCALE GENOMIC DNA]</scope>
    <source>
        <strain evidence="2">cv. Monte Gargano</strain>
    </source>
</reference>
<dbReference type="EMBL" id="KB870808">
    <property type="protein sequence ID" value="EOA28886.1"/>
    <property type="molecule type" value="Genomic_DNA"/>
</dbReference>
<proteinExistence type="predicted"/>
<dbReference type="STRING" id="81985.R0G103"/>
<protein>
    <submittedName>
        <fullName evidence="1">Uncharacterized protein</fullName>
    </submittedName>
</protein>
<dbReference type="Pfam" id="PF05742">
    <property type="entry name" value="TANGO2"/>
    <property type="match status" value="1"/>
</dbReference>
<dbReference type="AlphaFoldDB" id="R0G103"/>
<dbReference type="PANTHER" id="PTHR17985:SF8">
    <property type="entry name" value="TRANSPORT AND GOLGI ORGANIZATION PROTEIN 2 HOMOLOG"/>
    <property type="match status" value="1"/>
</dbReference>
<dbReference type="OrthoDB" id="1022087at2759"/>
<organism evidence="1 2">
    <name type="scientific">Capsella rubella</name>
    <dbReference type="NCBI Taxonomy" id="81985"/>
    <lineage>
        <taxon>Eukaryota</taxon>
        <taxon>Viridiplantae</taxon>
        <taxon>Streptophyta</taxon>
        <taxon>Embryophyta</taxon>
        <taxon>Tracheophyta</taxon>
        <taxon>Spermatophyta</taxon>
        <taxon>Magnoliopsida</taxon>
        <taxon>eudicotyledons</taxon>
        <taxon>Gunneridae</taxon>
        <taxon>Pentapetalae</taxon>
        <taxon>rosids</taxon>
        <taxon>malvids</taxon>
        <taxon>Brassicales</taxon>
        <taxon>Brassicaceae</taxon>
        <taxon>Camelineae</taxon>
        <taxon>Capsella</taxon>
    </lineage>
</organism>
<sequence length="250" mass="28158">MGVVVFKWAEEAGNNQLVLLMHRDNWGNRIIKGASWDGQILSGRCEDNNGTWLAISRGGRVAFLMSRTLLLDQVDPDCGTELYPIEFLEGNMSPRDFAEEVALRDYDLDKGWSYSLIVADMASNSMVHLRKFHPYEQDVSIQDVSSGLHTLSPHCGLDSTISARDVRMREYFSRMILNGVLGHDELPPLNEIASGATEAGLFLETMAEHPNPELGMQRFGTTSTTALAFKRTGEVMFFERYEHSFNFNIQ</sequence>
<accession>R0G103</accession>
<evidence type="ECO:0000313" key="1">
    <source>
        <dbReference type="EMBL" id="EOA28886.1"/>
    </source>
</evidence>
<keyword evidence="2" id="KW-1185">Reference proteome</keyword>
<dbReference type="Proteomes" id="UP000029121">
    <property type="component" value="Unassembled WGS sequence"/>
</dbReference>
<dbReference type="InterPro" id="IPR008551">
    <property type="entry name" value="TANGO2"/>
</dbReference>
<dbReference type="eggNOG" id="KOG2342">
    <property type="taxonomic scope" value="Eukaryota"/>
</dbReference>
<name>R0G103_9BRAS</name>